<feature type="transmembrane region" description="Helical" evidence="1">
    <location>
        <begin position="56"/>
        <end position="82"/>
    </location>
</feature>
<evidence type="ECO:0000313" key="3">
    <source>
        <dbReference type="Proteomes" id="UP000480350"/>
    </source>
</evidence>
<sequence>MHVFNDPQSKRYARIAGLFYLTIAVAGGYAIAYVPAELFGGKSAGTLAEIAARPGFFLSGIAGDVVMMLAEVVVTAMLFFMFRPVSPALSLAAALARFAMVAVMATMLFFQAALYMIATGAMPLDGMTGAMRADLGDLLRAMHDAGVWIWQIFFTVHLWLLGALVLTSGWFPRLLGLGLIVGGTGYLVDSIHAFALPDMALLGILKVALLIIVTLSELGFALWLVIRGPRVA</sequence>
<keyword evidence="3" id="KW-1185">Reference proteome</keyword>
<keyword evidence="1" id="KW-0472">Membrane</keyword>
<dbReference type="InterPro" id="IPR025495">
    <property type="entry name" value="DUF4386"/>
</dbReference>
<feature type="transmembrane region" description="Helical" evidence="1">
    <location>
        <begin position="94"/>
        <end position="118"/>
    </location>
</feature>
<evidence type="ECO:0000256" key="1">
    <source>
        <dbReference type="SAM" id="Phobius"/>
    </source>
</evidence>
<dbReference type="EMBL" id="WUPT01000003">
    <property type="protein sequence ID" value="MXQ09387.1"/>
    <property type="molecule type" value="Genomic_DNA"/>
</dbReference>
<feature type="transmembrane region" description="Helical" evidence="1">
    <location>
        <begin position="148"/>
        <end position="167"/>
    </location>
</feature>
<organism evidence="2 3">
    <name type="scientific">Kangsaoukella pontilimi</name>
    <dbReference type="NCBI Taxonomy" id="2691042"/>
    <lineage>
        <taxon>Bacteria</taxon>
        <taxon>Pseudomonadati</taxon>
        <taxon>Pseudomonadota</taxon>
        <taxon>Alphaproteobacteria</taxon>
        <taxon>Rhodobacterales</taxon>
        <taxon>Paracoccaceae</taxon>
        <taxon>Kangsaoukella</taxon>
    </lineage>
</organism>
<dbReference type="RefSeq" id="WP_160765314.1">
    <property type="nucleotide sequence ID" value="NZ_WUPT01000003.1"/>
</dbReference>
<feature type="transmembrane region" description="Helical" evidence="1">
    <location>
        <begin position="174"/>
        <end position="195"/>
    </location>
</feature>
<evidence type="ECO:0000313" key="2">
    <source>
        <dbReference type="EMBL" id="MXQ09387.1"/>
    </source>
</evidence>
<comment type="caution">
    <text evidence="2">The sequence shown here is derived from an EMBL/GenBank/DDBJ whole genome shotgun (WGS) entry which is preliminary data.</text>
</comment>
<keyword evidence="1" id="KW-0812">Transmembrane</keyword>
<accession>A0A7C9IIR1</accession>
<reference evidence="2 3" key="2">
    <citation type="submission" date="2020-03" db="EMBL/GenBank/DDBJ databases">
        <title>Kangsaoukella pontilimi gen. nov., sp. nov., a new member of the family Rhodobacteraceae isolated from a tidal mudflat.</title>
        <authorList>
            <person name="Kim I.S."/>
        </authorList>
    </citation>
    <scope>NUCLEOTIDE SEQUENCE [LARGE SCALE GENOMIC DNA]</scope>
    <source>
        <strain evidence="2 3">GH1-50</strain>
    </source>
</reference>
<name>A0A7C9IIR1_9RHOB</name>
<keyword evidence="1" id="KW-1133">Transmembrane helix</keyword>
<feature type="transmembrane region" description="Helical" evidence="1">
    <location>
        <begin position="12"/>
        <end position="36"/>
    </location>
</feature>
<dbReference type="AlphaFoldDB" id="A0A7C9IIR1"/>
<dbReference type="Proteomes" id="UP000480350">
    <property type="component" value="Unassembled WGS sequence"/>
</dbReference>
<reference evidence="2 3" key="1">
    <citation type="submission" date="2019-12" db="EMBL/GenBank/DDBJ databases">
        <authorList>
            <person name="Lee S.D."/>
        </authorList>
    </citation>
    <scope>NUCLEOTIDE SEQUENCE [LARGE SCALE GENOMIC DNA]</scope>
    <source>
        <strain evidence="2 3">GH1-50</strain>
    </source>
</reference>
<gene>
    <name evidence="2" type="ORF">GQ651_16190</name>
</gene>
<feature type="transmembrane region" description="Helical" evidence="1">
    <location>
        <begin position="201"/>
        <end position="226"/>
    </location>
</feature>
<dbReference type="Pfam" id="PF14329">
    <property type="entry name" value="DUF4386"/>
    <property type="match status" value="1"/>
</dbReference>
<proteinExistence type="predicted"/>
<protein>
    <submittedName>
        <fullName evidence="2">DUF4386 family protein</fullName>
    </submittedName>
</protein>